<evidence type="ECO:0000313" key="4">
    <source>
        <dbReference type="Proteomes" id="UP000578449"/>
    </source>
</evidence>
<keyword evidence="4" id="KW-1185">Reference proteome</keyword>
<evidence type="ECO:0000313" key="3">
    <source>
        <dbReference type="EMBL" id="MBB5131833.1"/>
    </source>
</evidence>
<dbReference type="InterPro" id="IPR037143">
    <property type="entry name" value="4-PPantetheinyl_Trfase_dom_sf"/>
</dbReference>
<name>A0A840P1M7_9ACTN</name>
<dbReference type="PANTHER" id="PTHR12215">
    <property type="entry name" value="PHOSPHOPANTETHEINE TRANSFERASE"/>
    <property type="match status" value="1"/>
</dbReference>
<accession>A0A840P1M7</accession>
<dbReference type="AlphaFoldDB" id="A0A840P1M7"/>
<comment type="caution">
    <text evidence="3">The sequence shown here is derived from an EMBL/GenBank/DDBJ whole genome shotgun (WGS) entry which is preliminary data.</text>
</comment>
<dbReference type="EC" id="2.7.8.-" evidence="3"/>
<dbReference type="Proteomes" id="UP000578449">
    <property type="component" value="Unassembled WGS sequence"/>
</dbReference>
<sequence>MPDPVALAGATAELWSPRAHRSLLALLTPAERRRAARLVRESDRRDYVTAHVLARQCAAEVLGLPHDALTLCQYCDRCGPGDHGRPYIAEAPEIGVSLSHTRGYVCAAAGSGRIGVDAERVPEGPLDVALAGQALAPAELALVADNRALIRQWVRKEALVKRGELTLAGLRELDLSALPLDEPYAPRPLRWKDCHLLEWAAGDVLVTVIADRPARLSAAFVG</sequence>
<protein>
    <submittedName>
        <fullName evidence="3">4'-phosphopantetheinyl transferase</fullName>
        <ecNumber evidence="3">2.7.8.-</ecNumber>
    </submittedName>
</protein>
<dbReference type="InterPro" id="IPR050559">
    <property type="entry name" value="P-Pant_transferase_sf"/>
</dbReference>
<reference evidence="3 4" key="1">
    <citation type="submission" date="2020-08" db="EMBL/GenBank/DDBJ databases">
        <title>Genomic Encyclopedia of Type Strains, Phase IV (KMG-IV): sequencing the most valuable type-strain genomes for metagenomic binning, comparative biology and taxonomic classification.</title>
        <authorList>
            <person name="Goeker M."/>
        </authorList>
    </citation>
    <scope>NUCLEOTIDE SEQUENCE [LARGE SCALE GENOMIC DNA]</scope>
    <source>
        <strain evidence="3 4">DSM 45615</strain>
    </source>
</reference>
<evidence type="ECO:0000259" key="2">
    <source>
        <dbReference type="Pfam" id="PF22624"/>
    </source>
</evidence>
<dbReference type="GO" id="GO:0000287">
    <property type="term" value="F:magnesium ion binding"/>
    <property type="evidence" value="ECO:0007669"/>
    <property type="project" value="InterPro"/>
</dbReference>
<dbReference type="GO" id="GO:0005829">
    <property type="term" value="C:cytosol"/>
    <property type="evidence" value="ECO:0007669"/>
    <property type="project" value="TreeGrafter"/>
</dbReference>
<gene>
    <name evidence="3" type="ORF">HNP84_001546</name>
</gene>
<dbReference type="InterPro" id="IPR055066">
    <property type="entry name" value="AASDHPPT_N"/>
</dbReference>
<dbReference type="SUPFAM" id="SSF56214">
    <property type="entry name" value="4'-phosphopantetheinyl transferase"/>
    <property type="match status" value="2"/>
</dbReference>
<dbReference type="GO" id="GO:0008897">
    <property type="term" value="F:holo-[acyl-carrier-protein] synthase activity"/>
    <property type="evidence" value="ECO:0007669"/>
    <property type="project" value="InterPro"/>
</dbReference>
<evidence type="ECO:0000256" key="1">
    <source>
        <dbReference type="ARBA" id="ARBA00022679"/>
    </source>
</evidence>
<keyword evidence="1 3" id="KW-0808">Transferase</keyword>
<dbReference type="RefSeq" id="WP_185048659.1">
    <property type="nucleotide sequence ID" value="NZ_BAABIX010000009.1"/>
</dbReference>
<feature type="domain" description="4'-phosphopantetheinyl transferase N-terminal" evidence="2">
    <location>
        <begin position="15"/>
        <end position="109"/>
    </location>
</feature>
<organism evidence="3 4">
    <name type="scientific">Thermocatellispora tengchongensis</name>
    <dbReference type="NCBI Taxonomy" id="1073253"/>
    <lineage>
        <taxon>Bacteria</taxon>
        <taxon>Bacillati</taxon>
        <taxon>Actinomycetota</taxon>
        <taxon>Actinomycetes</taxon>
        <taxon>Streptosporangiales</taxon>
        <taxon>Streptosporangiaceae</taxon>
        <taxon>Thermocatellispora</taxon>
    </lineage>
</organism>
<proteinExistence type="predicted"/>
<dbReference type="EMBL" id="JACHGN010000003">
    <property type="protein sequence ID" value="MBB5131833.1"/>
    <property type="molecule type" value="Genomic_DNA"/>
</dbReference>
<dbReference type="GO" id="GO:0019878">
    <property type="term" value="P:lysine biosynthetic process via aminoadipic acid"/>
    <property type="evidence" value="ECO:0007669"/>
    <property type="project" value="TreeGrafter"/>
</dbReference>
<dbReference type="PANTHER" id="PTHR12215:SF10">
    <property type="entry name" value="L-AMINOADIPATE-SEMIALDEHYDE DEHYDROGENASE-PHOSPHOPANTETHEINYL TRANSFERASE"/>
    <property type="match status" value="1"/>
</dbReference>
<dbReference type="Gene3D" id="3.90.470.20">
    <property type="entry name" value="4'-phosphopantetheinyl transferase domain"/>
    <property type="match status" value="1"/>
</dbReference>
<dbReference type="Pfam" id="PF22624">
    <property type="entry name" value="AASDHPPT_N"/>
    <property type="match status" value="1"/>
</dbReference>